<proteinExistence type="predicted"/>
<reference evidence="1 2" key="1">
    <citation type="submission" date="2017-06" db="EMBL/GenBank/DDBJ databases">
        <title>Genome Sequencing of the methanotroph Methylovulum psychrotolerants str. HV10-M2 isolated from a high-altitude environment.</title>
        <authorList>
            <person name="Mateos-Rivera A."/>
        </authorList>
    </citation>
    <scope>NUCLEOTIDE SEQUENCE [LARGE SCALE GENOMIC DNA]</scope>
    <source>
        <strain evidence="1 2">HV10_M2</strain>
    </source>
</reference>
<dbReference type="EMBL" id="CP022129">
    <property type="protein sequence ID" value="ASF47838.1"/>
    <property type="molecule type" value="Genomic_DNA"/>
</dbReference>
<keyword evidence="2" id="KW-1185">Reference proteome</keyword>
<accession>A0A1Z4C2S7</accession>
<name>A0A1Z4C2S7_9GAMM</name>
<organism evidence="1 2">
    <name type="scientific">Methylovulum psychrotolerans</name>
    <dbReference type="NCBI Taxonomy" id="1704499"/>
    <lineage>
        <taxon>Bacteria</taxon>
        <taxon>Pseudomonadati</taxon>
        <taxon>Pseudomonadota</taxon>
        <taxon>Gammaproteobacteria</taxon>
        <taxon>Methylococcales</taxon>
        <taxon>Methylococcaceae</taxon>
        <taxon>Methylovulum</taxon>
    </lineage>
</organism>
<dbReference type="Proteomes" id="UP000197019">
    <property type="component" value="Chromosome"/>
</dbReference>
<sequence>MNPLPSFKQNGFRSCYEIGLWLVNDGGTFKKPKTFNFTSQHEMKNVLPYLIGKDGNKQTQHPTEKPE</sequence>
<evidence type="ECO:0000313" key="1">
    <source>
        <dbReference type="EMBL" id="ASF47838.1"/>
    </source>
</evidence>
<gene>
    <name evidence="1" type="ORF">CEK71_18175</name>
</gene>
<evidence type="ECO:0000313" key="2">
    <source>
        <dbReference type="Proteomes" id="UP000197019"/>
    </source>
</evidence>
<protein>
    <submittedName>
        <fullName evidence="1">Uncharacterized protein</fullName>
    </submittedName>
</protein>
<dbReference type="AlphaFoldDB" id="A0A1Z4C2S7"/>
<dbReference type="KEGG" id="mpsy:CEK71_18175"/>